<evidence type="ECO:0000256" key="3">
    <source>
        <dbReference type="SAM" id="MobiDB-lite"/>
    </source>
</evidence>
<comment type="subcellular location">
    <subcellularLocation>
        <location evidence="2">Nucleus</location>
    </subcellularLocation>
</comment>
<feature type="compositionally biased region" description="Polar residues" evidence="3">
    <location>
        <begin position="8"/>
        <end position="19"/>
    </location>
</feature>
<evidence type="ECO:0000313" key="6">
    <source>
        <dbReference type="Proteomes" id="UP001163828"/>
    </source>
</evidence>
<evidence type="ECO:0000256" key="2">
    <source>
        <dbReference type="PROSITE-ProRule" id="PRU00089"/>
    </source>
</evidence>
<feature type="compositionally biased region" description="Polar residues" evidence="3">
    <location>
        <begin position="265"/>
        <end position="282"/>
    </location>
</feature>
<dbReference type="InterPro" id="IPR050211">
    <property type="entry name" value="FOX_domain-containing"/>
</dbReference>
<dbReference type="InterPro" id="IPR036388">
    <property type="entry name" value="WH-like_DNA-bd_sf"/>
</dbReference>
<dbReference type="InterPro" id="IPR036390">
    <property type="entry name" value="WH_DNA-bd_sf"/>
</dbReference>
<keyword evidence="2" id="KW-0539">Nucleus</keyword>
<accession>A0ABQ8Q5X1</accession>
<dbReference type="PANTHER" id="PTHR11829">
    <property type="entry name" value="FORKHEAD BOX PROTEIN"/>
    <property type="match status" value="1"/>
</dbReference>
<dbReference type="EMBL" id="MU790735">
    <property type="protein sequence ID" value="KAJ3993902.1"/>
    <property type="molecule type" value="Genomic_DNA"/>
</dbReference>
<keyword evidence="1 2" id="KW-0238">DNA-binding</keyword>
<dbReference type="InterPro" id="IPR001766">
    <property type="entry name" value="Fork_head_dom"/>
</dbReference>
<dbReference type="PRINTS" id="PR00053">
    <property type="entry name" value="FORKHEAD"/>
</dbReference>
<dbReference type="SUPFAM" id="SSF46785">
    <property type="entry name" value="Winged helix' DNA-binding domain"/>
    <property type="match status" value="1"/>
</dbReference>
<protein>
    <recommendedName>
        <fullName evidence="4">Fork-head domain-containing protein</fullName>
    </recommendedName>
</protein>
<evidence type="ECO:0000313" key="5">
    <source>
        <dbReference type="EMBL" id="KAJ3993902.1"/>
    </source>
</evidence>
<comment type="caution">
    <text evidence="5">The sequence shown here is derived from an EMBL/GenBank/DDBJ whole genome shotgun (WGS) entry which is preliminary data.</text>
</comment>
<dbReference type="Gene3D" id="1.10.10.10">
    <property type="entry name" value="Winged helix-like DNA-binding domain superfamily/Winged helix DNA-binding domain"/>
    <property type="match status" value="1"/>
</dbReference>
<proteinExistence type="predicted"/>
<feature type="DNA-binding region" description="Fork-head" evidence="2">
    <location>
        <begin position="54"/>
        <end position="145"/>
    </location>
</feature>
<feature type="compositionally biased region" description="Low complexity" evidence="3">
    <location>
        <begin position="148"/>
        <end position="158"/>
    </location>
</feature>
<feature type="compositionally biased region" description="Basic residues" evidence="3">
    <location>
        <begin position="138"/>
        <end position="147"/>
    </location>
</feature>
<dbReference type="Proteomes" id="UP001163828">
    <property type="component" value="Unassembled WGS sequence"/>
</dbReference>
<dbReference type="PROSITE" id="PS50039">
    <property type="entry name" value="FORK_HEAD_3"/>
    <property type="match status" value="1"/>
</dbReference>
<dbReference type="CDD" id="cd00059">
    <property type="entry name" value="FH_FOX"/>
    <property type="match status" value="1"/>
</dbReference>
<dbReference type="SMART" id="SM00339">
    <property type="entry name" value="FH"/>
    <property type="match status" value="1"/>
</dbReference>
<feature type="compositionally biased region" description="Basic and acidic residues" evidence="3">
    <location>
        <begin position="167"/>
        <end position="191"/>
    </location>
</feature>
<gene>
    <name evidence="5" type="ORF">F5050DRAFT_1677465</name>
</gene>
<evidence type="ECO:0000256" key="1">
    <source>
        <dbReference type="ARBA" id="ARBA00023125"/>
    </source>
</evidence>
<dbReference type="Pfam" id="PF00250">
    <property type="entry name" value="Forkhead"/>
    <property type="match status" value="1"/>
</dbReference>
<feature type="region of interest" description="Disordered" evidence="3">
    <location>
        <begin position="246"/>
        <end position="292"/>
    </location>
</feature>
<keyword evidence="6" id="KW-1185">Reference proteome</keyword>
<dbReference type="PANTHER" id="PTHR11829:SF343">
    <property type="entry name" value="FORK-HEAD DOMAIN-CONTAINING PROTEIN"/>
    <property type="match status" value="1"/>
</dbReference>
<feature type="domain" description="Fork-head" evidence="4">
    <location>
        <begin position="54"/>
        <end position="145"/>
    </location>
</feature>
<evidence type="ECO:0000259" key="4">
    <source>
        <dbReference type="PROSITE" id="PS50039"/>
    </source>
</evidence>
<feature type="region of interest" description="Disordered" evidence="3">
    <location>
        <begin position="1"/>
        <end position="33"/>
    </location>
</feature>
<sequence>MTVHAGHYSQTSPSPSGDSENFPDAGPSLRAAFDIPPGTPINLNVLPTPPPGGRPAATLETLVQLAIYGSPRGKLTLQEIYAAIEDRFEYFKTTDQKWKGSIRHMLSLKSVFVSTERPPTAPGRGNYWQLDPSVTIKYKRPRKRRSTNRSTHSTRSPSVDSDNSSNHVEEMRPNFPKHEPDATFGLDDVKPDPNASNVYPLTMAAPSEYASSYAYHPKPSPASSFGYDPLVLNNETGYGQSSALIYPSRDPWLGEMSSPSPDPNVYNNNDSHVSSKPSQRPGTSGLRYSHTS</sequence>
<feature type="region of interest" description="Disordered" evidence="3">
    <location>
        <begin position="138"/>
        <end position="191"/>
    </location>
</feature>
<organism evidence="5 6">
    <name type="scientific">Lentinula boryana</name>
    <dbReference type="NCBI Taxonomy" id="40481"/>
    <lineage>
        <taxon>Eukaryota</taxon>
        <taxon>Fungi</taxon>
        <taxon>Dikarya</taxon>
        <taxon>Basidiomycota</taxon>
        <taxon>Agaricomycotina</taxon>
        <taxon>Agaricomycetes</taxon>
        <taxon>Agaricomycetidae</taxon>
        <taxon>Agaricales</taxon>
        <taxon>Marasmiineae</taxon>
        <taxon>Omphalotaceae</taxon>
        <taxon>Lentinula</taxon>
    </lineage>
</organism>
<reference evidence="5" key="1">
    <citation type="submission" date="2022-08" db="EMBL/GenBank/DDBJ databases">
        <authorList>
            <consortium name="DOE Joint Genome Institute"/>
            <person name="Min B."/>
            <person name="Riley R."/>
            <person name="Sierra-Patev S."/>
            <person name="Naranjo-Ortiz M."/>
            <person name="Looney B."/>
            <person name="Konkel Z."/>
            <person name="Slot J.C."/>
            <person name="Sakamoto Y."/>
            <person name="Steenwyk J.L."/>
            <person name="Rokas A."/>
            <person name="Carro J."/>
            <person name="Camarero S."/>
            <person name="Ferreira P."/>
            <person name="Molpeceres G."/>
            <person name="Ruiz-Duenas F.J."/>
            <person name="Serrano A."/>
            <person name="Henrissat B."/>
            <person name="Drula E."/>
            <person name="Hughes K.W."/>
            <person name="Mata J.L."/>
            <person name="Ishikawa N.K."/>
            <person name="Vargas-Isla R."/>
            <person name="Ushijima S."/>
            <person name="Smith C.A."/>
            <person name="Ahrendt S."/>
            <person name="Andreopoulos W."/>
            <person name="He G."/>
            <person name="Labutti K."/>
            <person name="Lipzen A."/>
            <person name="Ng V."/>
            <person name="Sandor L."/>
            <person name="Barry K."/>
            <person name="Martinez A.T."/>
            <person name="Xiao Y."/>
            <person name="Gibbons J.G."/>
            <person name="Terashima K."/>
            <person name="Hibbett D.S."/>
            <person name="Grigoriev I.V."/>
        </authorList>
    </citation>
    <scope>NUCLEOTIDE SEQUENCE</scope>
    <source>
        <strain evidence="5">TFB10827</strain>
    </source>
</reference>
<name>A0ABQ8Q5X1_9AGAR</name>